<protein>
    <submittedName>
        <fullName evidence="1">Uncharacterized protein</fullName>
    </submittedName>
</protein>
<dbReference type="Proteomes" id="UP001218218">
    <property type="component" value="Unassembled WGS sequence"/>
</dbReference>
<dbReference type="EMBL" id="JARIHO010000003">
    <property type="protein sequence ID" value="KAJ7364479.1"/>
    <property type="molecule type" value="Genomic_DNA"/>
</dbReference>
<name>A0AAD7F4D0_9AGAR</name>
<keyword evidence="2" id="KW-1185">Reference proteome</keyword>
<proteinExistence type="predicted"/>
<sequence>MTAINPNSKWTRSLIDTSDSKLNLEISVASPNIWLCVLSSIGILRDVSEISHTGDVEPSAKRIFTILFDEFEYTKSIVPLSTNSKSSTKENPKQWSCDKSTTTHTHCYCQTRTPLSDHDANPDHVLHIASIEDLEGAPWSHPCALLLLSLFTAKLASRHHNLLSAPATGTTSTPSVQPAQSTLSTLESDSRPKWAVKVPMKQIKGQLGYDDAKWNTLQDFIHTALTSAHLDWCLSWKAQWPDKIAMAYNAIEEAFPETTCFAGQWGVDWIAKLCWDNHKNYHSCIGKPTTYCGRQAAARHAARAVDAAAQIPSRQRWRGVYYDDGDGPEEDVSQLSEKGAGKCRPKYEFFGLPVSNFLLPPFPTAPGVNYDTVRPMIDNSLDTASVNHLLPTWQSALCNLSASEWCH</sequence>
<evidence type="ECO:0000313" key="2">
    <source>
        <dbReference type="Proteomes" id="UP001218218"/>
    </source>
</evidence>
<organism evidence="1 2">
    <name type="scientific">Mycena albidolilacea</name>
    <dbReference type="NCBI Taxonomy" id="1033008"/>
    <lineage>
        <taxon>Eukaryota</taxon>
        <taxon>Fungi</taxon>
        <taxon>Dikarya</taxon>
        <taxon>Basidiomycota</taxon>
        <taxon>Agaricomycotina</taxon>
        <taxon>Agaricomycetes</taxon>
        <taxon>Agaricomycetidae</taxon>
        <taxon>Agaricales</taxon>
        <taxon>Marasmiineae</taxon>
        <taxon>Mycenaceae</taxon>
        <taxon>Mycena</taxon>
    </lineage>
</organism>
<dbReference type="AlphaFoldDB" id="A0AAD7F4D0"/>
<reference evidence="1" key="1">
    <citation type="submission" date="2023-03" db="EMBL/GenBank/DDBJ databases">
        <title>Massive genome expansion in bonnet fungi (Mycena s.s.) driven by repeated elements and novel gene families across ecological guilds.</title>
        <authorList>
            <consortium name="Lawrence Berkeley National Laboratory"/>
            <person name="Harder C.B."/>
            <person name="Miyauchi S."/>
            <person name="Viragh M."/>
            <person name="Kuo A."/>
            <person name="Thoen E."/>
            <person name="Andreopoulos B."/>
            <person name="Lu D."/>
            <person name="Skrede I."/>
            <person name="Drula E."/>
            <person name="Henrissat B."/>
            <person name="Morin E."/>
            <person name="Kohler A."/>
            <person name="Barry K."/>
            <person name="LaButti K."/>
            <person name="Morin E."/>
            <person name="Salamov A."/>
            <person name="Lipzen A."/>
            <person name="Mereny Z."/>
            <person name="Hegedus B."/>
            <person name="Baldrian P."/>
            <person name="Stursova M."/>
            <person name="Weitz H."/>
            <person name="Taylor A."/>
            <person name="Grigoriev I.V."/>
            <person name="Nagy L.G."/>
            <person name="Martin F."/>
            <person name="Kauserud H."/>
        </authorList>
    </citation>
    <scope>NUCLEOTIDE SEQUENCE</scope>
    <source>
        <strain evidence="1">CBHHK002</strain>
    </source>
</reference>
<gene>
    <name evidence="1" type="ORF">DFH08DRAFT_798817</name>
</gene>
<evidence type="ECO:0000313" key="1">
    <source>
        <dbReference type="EMBL" id="KAJ7364479.1"/>
    </source>
</evidence>
<accession>A0AAD7F4D0</accession>
<comment type="caution">
    <text evidence="1">The sequence shown here is derived from an EMBL/GenBank/DDBJ whole genome shotgun (WGS) entry which is preliminary data.</text>
</comment>